<name>S8E1I4_FOMSC</name>
<keyword evidence="4" id="KW-0067">ATP-binding</keyword>
<keyword evidence="2" id="KW-0547">Nucleotide-binding</keyword>
<dbReference type="InterPro" id="IPR051681">
    <property type="entry name" value="Ser/Thr_Kinases-Pseudokinases"/>
</dbReference>
<evidence type="ECO:0000256" key="4">
    <source>
        <dbReference type="ARBA" id="ARBA00022840"/>
    </source>
</evidence>
<dbReference type="InterPro" id="IPR011009">
    <property type="entry name" value="Kinase-like_dom_sf"/>
</dbReference>
<dbReference type="GO" id="GO:0005524">
    <property type="term" value="F:ATP binding"/>
    <property type="evidence" value="ECO:0007669"/>
    <property type="project" value="UniProtKB-KW"/>
</dbReference>
<keyword evidence="1" id="KW-0808">Transferase</keyword>
<feature type="domain" description="Protein kinase" evidence="5">
    <location>
        <begin position="41"/>
        <end position="312"/>
    </location>
</feature>
<evidence type="ECO:0000313" key="7">
    <source>
        <dbReference type="Proteomes" id="UP000015241"/>
    </source>
</evidence>
<dbReference type="PANTHER" id="PTHR44329">
    <property type="entry name" value="SERINE/THREONINE-PROTEIN KINASE TNNI3K-RELATED"/>
    <property type="match status" value="1"/>
</dbReference>
<sequence>MGTISTRSRLHSSLRHALRKICTQYGSLPDSLFLESQTVTIVGTNAQATGGYADIYKANHSVTRIPLCVKAVRISEQDVASNVRMKSIYKEALLWKHLSHSNITPFYGVVPVINGRSGLGMVCKWMPNGHIMEFLQHYRNEDRPSLLLDAACGLRYLHSEDVSIVHGDIKGTNILIDERGSACLSDFGLSTVLYGIDTLNTATCITGFRSTLRWMAPELHDPEEFGLDSSAPTRESDIWAFSVTMWEVFAGEVPYPDARNDSQVIRKITNGQRPQRPSGEVTLFGLSDDVWSTMVECWSQDRLKRPRIEHVV</sequence>
<dbReference type="InterPro" id="IPR001245">
    <property type="entry name" value="Ser-Thr/Tyr_kinase_cat_dom"/>
</dbReference>
<proteinExistence type="predicted"/>
<evidence type="ECO:0000259" key="5">
    <source>
        <dbReference type="PROSITE" id="PS50011"/>
    </source>
</evidence>
<dbReference type="PROSITE" id="PS00108">
    <property type="entry name" value="PROTEIN_KINASE_ST"/>
    <property type="match status" value="1"/>
</dbReference>
<feature type="non-terminal residue" evidence="6">
    <location>
        <position position="312"/>
    </location>
</feature>
<dbReference type="Proteomes" id="UP000015241">
    <property type="component" value="Unassembled WGS sequence"/>
</dbReference>
<dbReference type="HOGENOM" id="CLU_000288_7_18_1"/>
<evidence type="ECO:0000256" key="1">
    <source>
        <dbReference type="ARBA" id="ARBA00022679"/>
    </source>
</evidence>
<dbReference type="STRING" id="743788.S8E1I4"/>
<reference evidence="6 7" key="1">
    <citation type="journal article" date="2012" name="Science">
        <title>The Paleozoic origin of enzymatic lignin decomposition reconstructed from 31 fungal genomes.</title>
        <authorList>
            <person name="Floudas D."/>
            <person name="Binder M."/>
            <person name="Riley R."/>
            <person name="Barry K."/>
            <person name="Blanchette R.A."/>
            <person name="Henrissat B."/>
            <person name="Martinez A.T."/>
            <person name="Otillar R."/>
            <person name="Spatafora J.W."/>
            <person name="Yadav J.S."/>
            <person name="Aerts A."/>
            <person name="Benoit I."/>
            <person name="Boyd A."/>
            <person name="Carlson A."/>
            <person name="Copeland A."/>
            <person name="Coutinho P.M."/>
            <person name="de Vries R.P."/>
            <person name="Ferreira P."/>
            <person name="Findley K."/>
            <person name="Foster B."/>
            <person name="Gaskell J."/>
            <person name="Glotzer D."/>
            <person name="Gorecki P."/>
            <person name="Heitman J."/>
            <person name="Hesse C."/>
            <person name="Hori C."/>
            <person name="Igarashi K."/>
            <person name="Jurgens J.A."/>
            <person name="Kallen N."/>
            <person name="Kersten P."/>
            <person name="Kohler A."/>
            <person name="Kuees U."/>
            <person name="Kumar T.K.A."/>
            <person name="Kuo A."/>
            <person name="LaButti K."/>
            <person name="Larrondo L.F."/>
            <person name="Lindquist E."/>
            <person name="Ling A."/>
            <person name="Lombard V."/>
            <person name="Lucas S."/>
            <person name="Lundell T."/>
            <person name="Martin R."/>
            <person name="McLaughlin D.J."/>
            <person name="Morgenstern I."/>
            <person name="Morin E."/>
            <person name="Murat C."/>
            <person name="Nagy L.G."/>
            <person name="Nolan M."/>
            <person name="Ohm R.A."/>
            <person name="Patyshakuliyeva A."/>
            <person name="Rokas A."/>
            <person name="Ruiz-Duenas F.J."/>
            <person name="Sabat G."/>
            <person name="Salamov A."/>
            <person name="Samejima M."/>
            <person name="Schmutz J."/>
            <person name="Slot J.C."/>
            <person name="St John F."/>
            <person name="Stenlid J."/>
            <person name="Sun H."/>
            <person name="Sun S."/>
            <person name="Syed K."/>
            <person name="Tsang A."/>
            <person name="Wiebenga A."/>
            <person name="Young D."/>
            <person name="Pisabarro A."/>
            <person name="Eastwood D.C."/>
            <person name="Martin F."/>
            <person name="Cullen D."/>
            <person name="Grigoriev I.V."/>
            <person name="Hibbett D.S."/>
        </authorList>
    </citation>
    <scope>NUCLEOTIDE SEQUENCE</scope>
    <source>
        <strain evidence="7">FP-58527</strain>
    </source>
</reference>
<dbReference type="PROSITE" id="PS50011">
    <property type="entry name" value="PROTEIN_KINASE_DOM"/>
    <property type="match status" value="1"/>
</dbReference>
<evidence type="ECO:0000313" key="6">
    <source>
        <dbReference type="EMBL" id="EPS97213.1"/>
    </source>
</evidence>
<dbReference type="SMART" id="SM00220">
    <property type="entry name" value="S_TKc"/>
    <property type="match status" value="1"/>
</dbReference>
<evidence type="ECO:0000256" key="3">
    <source>
        <dbReference type="ARBA" id="ARBA00022777"/>
    </source>
</evidence>
<dbReference type="OrthoDB" id="3265205at2759"/>
<dbReference type="Pfam" id="PF07714">
    <property type="entry name" value="PK_Tyr_Ser-Thr"/>
    <property type="match status" value="1"/>
</dbReference>
<gene>
    <name evidence="6" type="ORF">FOMPIDRAFT_38435</name>
</gene>
<protein>
    <recommendedName>
        <fullName evidence="5">Protein kinase domain-containing protein</fullName>
    </recommendedName>
</protein>
<keyword evidence="7" id="KW-1185">Reference proteome</keyword>
<dbReference type="SUPFAM" id="SSF56112">
    <property type="entry name" value="Protein kinase-like (PK-like)"/>
    <property type="match status" value="1"/>
</dbReference>
<keyword evidence="3" id="KW-0418">Kinase</keyword>
<dbReference type="AlphaFoldDB" id="S8E1I4"/>
<dbReference type="PANTHER" id="PTHR44329:SF288">
    <property type="entry name" value="MITOGEN-ACTIVATED PROTEIN KINASE KINASE KINASE 20"/>
    <property type="match status" value="1"/>
</dbReference>
<organism evidence="6 7">
    <name type="scientific">Fomitopsis schrenkii</name>
    <name type="common">Brown rot fungus</name>
    <dbReference type="NCBI Taxonomy" id="2126942"/>
    <lineage>
        <taxon>Eukaryota</taxon>
        <taxon>Fungi</taxon>
        <taxon>Dikarya</taxon>
        <taxon>Basidiomycota</taxon>
        <taxon>Agaricomycotina</taxon>
        <taxon>Agaricomycetes</taxon>
        <taxon>Polyporales</taxon>
        <taxon>Fomitopsis</taxon>
    </lineage>
</organism>
<dbReference type="Gene3D" id="1.10.510.10">
    <property type="entry name" value="Transferase(Phosphotransferase) domain 1"/>
    <property type="match status" value="1"/>
</dbReference>
<accession>S8E1I4</accession>
<dbReference type="InterPro" id="IPR008271">
    <property type="entry name" value="Ser/Thr_kinase_AS"/>
</dbReference>
<dbReference type="eggNOG" id="KOG0192">
    <property type="taxonomic scope" value="Eukaryota"/>
</dbReference>
<evidence type="ECO:0000256" key="2">
    <source>
        <dbReference type="ARBA" id="ARBA00022741"/>
    </source>
</evidence>
<dbReference type="InParanoid" id="S8E1I4"/>
<dbReference type="EMBL" id="KE504178">
    <property type="protein sequence ID" value="EPS97213.1"/>
    <property type="molecule type" value="Genomic_DNA"/>
</dbReference>
<dbReference type="InterPro" id="IPR000719">
    <property type="entry name" value="Prot_kinase_dom"/>
</dbReference>
<dbReference type="GO" id="GO:0004674">
    <property type="term" value="F:protein serine/threonine kinase activity"/>
    <property type="evidence" value="ECO:0007669"/>
    <property type="project" value="TreeGrafter"/>
</dbReference>